<feature type="region of interest" description="Disordered" evidence="6">
    <location>
        <begin position="732"/>
        <end position="864"/>
    </location>
</feature>
<evidence type="ECO:0000313" key="10">
    <source>
        <dbReference type="Proteomes" id="UP001430377"/>
    </source>
</evidence>
<evidence type="ECO:0000256" key="3">
    <source>
        <dbReference type="ARBA" id="ARBA00022692"/>
    </source>
</evidence>
<accession>A0AAW4PU63</accession>
<name>A0AAW4PU63_9EURY</name>
<feature type="domain" description="AAA+ ATPase" evidence="8">
    <location>
        <begin position="179"/>
        <end position="404"/>
    </location>
</feature>
<keyword evidence="9" id="KW-0238">DNA-binding</keyword>
<dbReference type="Proteomes" id="UP001430377">
    <property type="component" value="Unassembled WGS sequence"/>
</dbReference>
<keyword evidence="2" id="KW-1003">Cell membrane</keyword>
<feature type="transmembrane region" description="Helical" evidence="7">
    <location>
        <begin position="56"/>
        <end position="75"/>
    </location>
</feature>
<dbReference type="SMART" id="SM00382">
    <property type="entry name" value="AAA"/>
    <property type="match status" value="1"/>
</dbReference>
<feature type="compositionally biased region" description="Polar residues" evidence="6">
    <location>
        <begin position="786"/>
        <end position="808"/>
    </location>
</feature>
<dbReference type="CDD" id="cd01127">
    <property type="entry name" value="TrwB_TraG_TraD_VirD4"/>
    <property type="match status" value="1"/>
</dbReference>
<evidence type="ECO:0000256" key="5">
    <source>
        <dbReference type="ARBA" id="ARBA00023136"/>
    </source>
</evidence>
<dbReference type="PANTHER" id="PTHR37937:SF1">
    <property type="entry name" value="CONJUGATIVE TRANSFER: DNA TRANSPORT"/>
    <property type="match status" value="1"/>
</dbReference>
<sequence>MPQDSQSSTPPGQQPAELPASLKYDEPAMIVWSLFMLLFPPMWMDGDKPFHKRFWAWRYVYLGFFLATALYYSEALLSGDYLVLVLFPFAHVLAAFSVTGLFMGFQVPGAAVPFVSYPIAATTYTALVVTIGAVEVGRRTSPKLLTREPWECDDDELVVPYEDTETKHDDAPTPPTLKQDVSTAVIGETGSGKSSAMQLLAYQLPYNADTAVIAHDAGEEFQQFYGDLGFDVKRVGLDGDVTWNLFRDAESMQDFREIAAAVFGNPDGHNPFHTPAKQVFEDMLMYLHLEAQRNNRRDNLSHMDIVSLLEEGRAGIYKKLDRYDRLESDHLDTDQGKGAQNVYQTLIEYTRPVFVDDFGDHGSFSLREYIQNPDGRVLIIDSSPSRMATLGPMFQLLIDWSIRFAMESPNPTVHVLDEIDQLPPLGQITNLTARGRKEKARALVGVQTIGQLEDTYSDISGILGNCPQGLYFGPGDAQSTEFIRNEIGERRILDRTETHALSRNTGAKTQRSQARESVRETEKAPVTSGQLRDFEPGECITVTRTSWWHGQTYELHQVRDDLPERGVDSPGKPREEDLDGGLTETDSWIEMVKQYVARRETADDDVNDDQSVSDVDSDVWADSAVDETPAITYSDRRWQDALSRLDVDSAPITQGQNVDAFSDLCAMLDRRVLDLPDKEETTVEIRERLLEIDRATGLLPSDILDEVEKRTSILRMSDSFQEEYTTAALASDSTAVTPTVADDSDVPESLFEDESDTPLPSEGSDTSGAGERSESRENPSDESPAEESSLNADKSAAATGNNSETPTMSPGADQSDDAEETGSVTSSSVDEPVDDTGATGNDCASKSGSKSSDEDDDFNAADFM</sequence>
<dbReference type="EMBL" id="RKLR01000011">
    <property type="protein sequence ID" value="MBX0325208.1"/>
    <property type="molecule type" value="Genomic_DNA"/>
</dbReference>
<comment type="caution">
    <text evidence="9">The sequence shown here is derived from an EMBL/GenBank/DDBJ whole genome shotgun (WGS) entry which is preliminary data.</text>
</comment>
<evidence type="ECO:0000256" key="6">
    <source>
        <dbReference type="SAM" id="MobiDB-lite"/>
    </source>
</evidence>
<dbReference type="AlphaFoldDB" id="A0AAW4PU63"/>
<feature type="transmembrane region" description="Helical" evidence="7">
    <location>
        <begin position="114"/>
        <end position="134"/>
    </location>
</feature>
<feature type="compositionally biased region" description="Polar residues" evidence="6">
    <location>
        <begin position="501"/>
        <end position="512"/>
    </location>
</feature>
<dbReference type="InterPro" id="IPR003593">
    <property type="entry name" value="AAA+_ATPase"/>
</dbReference>
<reference evidence="9 10" key="1">
    <citation type="submission" date="2021-06" db="EMBL/GenBank/DDBJ databases">
        <title>Halomicroarcula sp. a new haloarchaeum isolated from saline soil.</title>
        <authorList>
            <person name="Duran-Viseras A."/>
            <person name="Sanchez-Porro C."/>
            <person name="Ventosa A."/>
        </authorList>
    </citation>
    <scope>NUCLEOTIDE SEQUENCE [LARGE SCALE GENOMIC DNA]</scope>
    <source>
        <strain evidence="9 10">F13</strain>
    </source>
</reference>
<feature type="region of interest" description="Disordered" evidence="6">
    <location>
        <begin position="496"/>
        <end position="531"/>
    </location>
</feature>
<dbReference type="SUPFAM" id="SSF52540">
    <property type="entry name" value="P-loop containing nucleoside triphosphate hydrolases"/>
    <property type="match status" value="1"/>
</dbReference>
<proteinExistence type="predicted"/>
<dbReference type="InterPro" id="IPR019476">
    <property type="entry name" value="T4SS_TraD_DNA-bd"/>
</dbReference>
<keyword evidence="3 7" id="KW-0812">Transmembrane</keyword>
<dbReference type="Gene3D" id="3.40.50.300">
    <property type="entry name" value="P-loop containing nucleotide triphosphate hydrolases"/>
    <property type="match status" value="2"/>
</dbReference>
<keyword evidence="10" id="KW-1185">Reference proteome</keyword>
<dbReference type="InterPro" id="IPR051539">
    <property type="entry name" value="T4SS-coupling_protein"/>
</dbReference>
<dbReference type="InterPro" id="IPR027417">
    <property type="entry name" value="P-loop_NTPase"/>
</dbReference>
<evidence type="ECO:0000256" key="2">
    <source>
        <dbReference type="ARBA" id="ARBA00022475"/>
    </source>
</evidence>
<organism evidence="9 10">
    <name type="scientific">Haloarcula rubra</name>
    <dbReference type="NCBI Taxonomy" id="2487747"/>
    <lineage>
        <taxon>Archaea</taxon>
        <taxon>Methanobacteriati</taxon>
        <taxon>Methanobacteriota</taxon>
        <taxon>Stenosarchaea group</taxon>
        <taxon>Halobacteria</taxon>
        <taxon>Halobacteriales</taxon>
        <taxon>Haloarculaceae</taxon>
        <taxon>Haloarcula</taxon>
    </lineage>
</organism>
<evidence type="ECO:0000259" key="8">
    <source>
        <dbReference type="SMART" id="SM00382"/>
    </source>
</evidence>
<dbReference type="PANTHER" id="PTHR37937">
    <property type="entry name" value="CONJUGATIVE TRANSFER: DNA TRANSPORT"/>
    <property type="match status" value="1"/>
</dbReference>
<protein>
    <submittedName>
        <fullName evidence="9">Type IV secretion system DNA-binding domain-containing protein</fullName>
    </submittedName>
</protein>
<evidence type="ECO:0000256" key="1">
    <source>
        <dbReference type="ARBA" id="ARBA00004651"/>
    </source>
</evidence>
<evidence type="ECO:0000256" key="7">
    <source>
        <dbReference type="SAM" id="Phobius"/>
    </source>
</evidence>
<feature type="compositionally biased region" description="Basic and acidic residues" evidence="6">
    <location>
        <begin position="513"/>
        <end position="523"/>
    </location>
</feature>
<keyword evidence="4 7" id="KW-1133">Transmembrane helix</keyword>
<feature type="region of interest" description="Disordered" evidence="6">
    <location>
        <begin position="559"/>
        <end position="581"/>
    </location>
</feature>
<dbReference type="Pfam" id="PF10412">
    <property type="entry name" value="TrwB_AAD_bind"/>
    <property type="match status" value="1"/>
</dbReference>
<feature type="compositionally biased region" description="Basic and acidic residues" evidence="6">
    <location>
        <begin position="559"/>
        <end position="575"/>
    </location>
</feature>
<gene>
    <name evidence="9" type="ORF">EGH21_19465</name>
</gene>
<feature type="compositionally biased region" description="Acidic residues" evidence="6">
    <location>
        <begin position="853"/>
        <end position="864"/>
    </location>
</feature>
<feature type="transmembrane region" description="Helical" evidence="7">
    <location>
        <begin position="81"/>
        <end position="102"/>
    </location>
</feature>
<keyword evidence="5 7" id="KW-0472">Membrane</keyword>
<feature type="compositionally biased region" description="Acidic residues" evidence="6">
    <location>
        <begin position="742"/>
        <end position="756"/>
    </location>
</feature>
<dbReference type="GO" id="GO:0003677">
    <property type="term" value="F:DNA binding"/>
    <property type="evidence" value="ECO:0007669"/>
    <property type="project" value="UniProtKB-KW"/>
</dbReference>
<dbReference type="GO" id="GO:0005886">
    <property type="term" value="C:plasma membrane"/>
    <property type="evidence" value="ECO:0007669"/>
    <property type="project" value="UniProtKB-SubCell"/>
</dbReference>
<dbReference type="RefSeq" id="WP_220620074.1">
    <property type="nucleotide sequence ID" value="NZ_RKLR01000011.1"/>
</dbReference>
<evidence type="ECO:0000313" key="9">
    <source>
        <dbReference type="EMBL" id="MBX0325208.1"/>
    </source>
</evidence>
<evidence type="ECO:0000256" key="4">
    <source>
        <dbReference type="ARBA" id="ARBA00022989"/>
    </source>
</evidence>
<comment type="subcellular location">
    <subcellularLocation>
        <location evidence="1">Cell membrane</location>
        <topology evidence="1">Multi-pass membrane protein</topology>
    </subcellularLocation>
</comment>